<evidence type="ECO:0000256" key="7">
    <source>
        <dbReference type="ARBA" id="ARBA00022967"/>
    </source>
</evidence>
<dbReference type="InterPro" id="IPR011868">
    <property type="entry name" value="ModC_ABC_ATP-bd"/>
</dbReference>
<dbReference type="InterPro" id="IPR050334">
    <property type="entry name" value="Molybdenum_import_ModC"/>
</dbReference>
<keyword evidence="8" id="KW-0472">Membrane</keyword>
<dbReference type="InterPro" id="IPR004606">
    <property type="entry name" value="Mop_domain"/>
</dbReference>
<dbReference type="HOGENOM" id="CLU_000604_1_1_6"/>
<evidence type="ECO:0000256" key="2">
    <source>
        <dbReference type="ARBA" id="ARBA00022475"/>
    </source>
</evidence>
<dbReference type="PANTHER" id="PTHR43514">
    <property type="entry name" value="ABC TRANSPORTER I FAMILY MEMBER 10"/>
    <property type="match status" value="1"/>
</dbReference>
<keyword evidence="3 9" id="KW-0500">Molybdenum</keyword>
<dbReference type="GO" id="GO:0016887">
    <property type="term" value="F:ATP hydrolysis activity"/>
    <property type="evidence" value="ECO:0007669"/>
    <property type="project" value="InterPro"/>
</dbReference>
<evidence type="ECO:0000256" key="1">
    <source>
        <dbReference type="ARBA" id="ARBA00022448"/>
    </source>
</evidence>
<dbReference type="GO" id="GO:0016020">
    <property type="term" value="C:membrane"/>
    <property type="evidence" value="ECO:0007669"/>
    <property type="project" value="InterPro"/>
</dbReference>
<proteinExistence type="predicted"/>
<dbReference type="STRING" id="349124.Hhal_0186"/>
<dbReference type="InterPro" id="IPR005116">
    <property type="entry name" value="Transp-assoc_OB_typ1"/>
</dbReference>
<evidence type="ECO:0000256" key="3">
    <source>
        <dbReference type="ARBA" id="ARBA00022505"/>
    </source>
</evidence>
<dbReference type="PROSITE" id="PS00211">
    <property type="entry name" value="ABC_TRANSPORTER_1"/>
    <property type="match status" value="1"/>
</dbReference>
<feature type="domain" description="ABC transporter" evidence="10">
    <location>
        <begin position="1"/>
        <end position="232"/>
    </location>
</feature>
<evidence type="ECO:0000256" key="5">
    <source>
        <dbReference type="ARBA" id="ARBA00022741"/>
    </source>
</evidence>
<dbReference type="Proteomes" id="UP000000647">
    <property type="component" value="Chromosome"/>
</dbReference>
<dbReference type="Gene3D" id="3.40.50.300">
    <property type="entry name" value="P-loop containing nucleotide triphosphate hydrolases"/>
    <property type="match status" value="1"/>
</dbReference>
<reference evidence="13" key="1">
    <citation type="submission" date="2006-12" db="EMBL/GenBank/DDBJ databases">
        <title>Complete sequence of Halorhodospira halophila SL1.</title>
        <authorList>
            <consortium name="US DOE Joint Genome Institute"/>
            <person name="Copeland A."/>
            <person name="Lucas S."/>
            <person name="Lapidus A."/>
            <person name="Barry K."/>
            <person name="Detter J.C."/>
            <person name="Glavina del Rio T."/>
            <person name="Hammon N."/>
            <person name="Israni S."/>
            <person name="Dalin E."/>
            <person name="Tice H."/>
            <person name="Pitluck S."/>
            <person name="Saunders E."/>
            <person name="Brettin T."/>
            <person name="Bruce D."/>
            <person name="Han C."/>
            <person name="Tapia R."/>
            <person name="Schmutz J."/>
            <person name="Larimer F."/>
            <person name="Land M."/>
            <person name="Hauser L."/>
            <person name="Kyrpides N."/>
            <person name="Mikhailova N."/>
            <person name="Hoff W."/>
            <person name="Richardson P."/>
        </authorList>
    </citation>
    <scope>NUCLEOTIDE SEQUENCE [LARGE SCALE GENOMIC DNA]</scope>
    <source>
        <strain evidence="13">DSM 244 / SL1</strain>
    </source>
</reference>
<dbReference type="EMBL" id="CP000544">
    <property type="protein sequence ID" value="ABM60980.1"/>
    <property type="molecule type" value="Genomic_DNA"/>
</dbReference>
<dbReference type="eggNOG" id="COG4148">
    <property type="taxonomic scope" value="Bacteria"/>
</dbReference>
<dbReference type="InterPro" id="IPR008995">
    <property type="entry name" value="Mo/tungstate-bd_C_term_dom"/>
</dbReference>
<sequence length="355" mass="38826">MGIDASFRVDRGEFCLQADLTLPGAGVTTLFGRSGSGKTTLLRCLAGLERLPHGRLTVNGAVWQDADTFLPVHRRPIGYVFQEPSLFPHLNVRGNLLYGRRRTPAGDRRSDFAEVTRLLGLEELLERSPAALSGGQRQRVSIGRALLTDPHLLLMDEPLASLDAATKAEILPYFERLHGHLHIPIVYVTHALDEAARLADHMVLLEAGRVRAEGPLQDLLTRTDLPLARSEYASAVLELPVARHHPADHLTELDAGDAPLYLPRLDAAIGERVRVRIHARDVSLARELPTQVSLLNRLPGRVAAIDDDPTPSHALVRVEVAGQALLARITRRSCQELGLTPGVSIHAMVKGVALR</sequence>
<accession>A1WTG8</accession>
<evidence type="ECO:0000259" key="11">
    <source>
        <dbReference type="PROSITE" id="PS51866"/>
    </source>
</evidence>
<dbReference type="NCBIfam" id="TIGR02142">
    <property type="entry name" value="modC_ABC"/>
    <property type="match status" value="1"/>
</dbReference>
<evidence type="ECO:0000313" key="13">
    <source>
        <dbReference type="Proteomes" id="UP000000647"/>
    </source>
</evidence>
<feature type="domain" description="Mop" evidence="11">
    <location>
        <begin position="291"/>
        <end position="355"/>
    </location>
</feature>
<gene>
    <name evidence="12" type="ordered locus">Hhal_0186</name>
</gene>
<dbReference type="GO" id="GO:0015098">
    <property type="term" value="F:molybdate ion transmembrane transporter activity"/>
    <property type="evidence" value="ECO:0007669"/>
    <property type="project" value="InterPro"/>
</dbReference>
<dbReference type="Pfam" id="PF03459">
    <property type="entry name" value="TOBE"/>
    <property type="match status" value="1"/>
</dbReference>
<evidence type="ECO:0000256" key="9">
    <source>
        <dbReference type="PROSITE-ProRule" id="PRU01213"/>
    </source>
</evidence>
<evidence type="ECO:0000259" key="10">
    <source>
        <dbReference type="PROSITE" id="PS50893"/>
    </source>
</evidence>
<dbReference type="InterPro" id="IPR003439">
    <property type="entry name" value="ABC_transporter-like_ATP-bd"/>
</dbReference>
<dbReference type="InterPro" id="IPR017871">
    <property type="entry name" value="ABC_transporter-like_CS"/>
</dbReference>
<keyword evidence="13" id="KW-1185">Reference proteome</keyword>
<dbReference type="AlphaFoldDB" id="A1WTG8"/>
<protein>
    <submittedName>
        <fullName evidence="12">Molybdate ABC transporter, ATPase subunit</fullName>
    </submittedName>
</protein>
<dbReference type="PROSITE" id="PS50893">
    <property type="entry name" value="ABC_TRANSPORTER_2"/>
    <property type="match status" value="1"/>
</dbReference>
<keyword evidence="5" id="KW-0547">Nucleotide-binding</keyword>
<dbReference type="SUPFAM" id="SSF52540">
    <property type="entry name" value="P-loop containing nucleoside triphosphate hydrolases"/>
    <property type="match status" value="1"/>
</dbReference>
<evidence type="ECO:0000256" key="8">
    <source>
        <dbReference type="ARBA" id="ARBA00023136"/>
    </source>
</evidence>
<dbReference type="GO" id="GO:0005524">
    <property type="term" value="F:ATP binding"/>
    <property type="evidence" value="ECO:0007669"/>
    <property type="project" value="UniProtKB-KW"/>
</dbReference>
<keyword evidence="1" id="KW-0813">Transport</keyword>
<keyword evidence="2" id="KW-1003">Cell membrane</keyword>
<dbReference type="KEGG" id="hha:Hhal_0186"/>
<dbReference type="Pfam" id="PF00005">
    <property type="entry name" value="ABC_tran"/>
    <property type="match status" value="1"/>
</dbReference>
<dbReference type="GO" id="GO:0140359">
    <property type="term" value="F:ABC-type transporter activity"/>
    <property type="evidence" value="ECO:0007669"/>
    <property type="project" value="InterPro"/>
</dbReference>
<keyword evidence="6" id="KW-0067">ATP-binding</keyword>
<keyword evidence="7" id="KW-1278">Translocase</keyword>
<dbReference type="OrthoDB" id="9802264at2"/>
<dbReference type="InterPro" id="IPR003593">
    <property type="entry name" value="AAA+_ATPase"/>
</dbReference>
<keyword evidence="4" id="KW-0997">Cell inner membrane</keyword>
<reference evidence="12 13" key="2">
    <citation type="journal article" date="2013" name="Stand. Genomic Sci.">
        <title>Complete genome sequence of Halorhodospira halophila SL1.</title>
        <authorList>
            <person name="Challacombe J.F."/>
            <person name="Majid S."/>
            <person name="Deole R."/>
            <person name="Brettin T.S."/>
            <person name="Bruce D."/>
            <person name="Delano S.F."/>
            <person name="Detter J.C."/>
            <person name="Gleasner C.D."/>
            <person name="Han C.S."/>
            <person name="Misra M."/>
            <person name="Reitenga K.G."/>
            <person name="Mikhailova N."/>
            <person name="Woyke T."/>
            <person name="Pitluck S."/>
            <person name="Nolan M."/>
            <person name="Land M.L."/>
            <person name="Saunders E."/>
            <person name="Tapia R."/>
            <person name="Lapidus A."/>
            <person name="Ivanova N."/>
            <person name="Hoff W.D."/>
        </authorList>
    </citation>
    <scope>NUCLEOTIDE SEQUENCE [LARGE SCALE GENOMIC DNA]</scope>
    <source>
        <strain evidence="13">DSM 244 / SL1</strain>
    </source>
</reference>
<evidence type="ECO:0000256" key="4">
    <source>
        <dbReference type="ARBA" id="ARBA00022519"/>
    </source>
</evidence>
<evidence type="ECO:0000313" key="12">
    <source>
        <dbReference type="EMBL" id="ABM60980.1"/>
    </source>
</evidence>
<dbReference type="PROSITE" id="PS51866">
    <property type="entry name" value="MOP"/>
    <property type="match status" value="1"/>
</dbReference>
<organism evidence="12 13">
    <name type="scientific">Halorhodospira halophila (strain DSM 244 / SL1)</name>
    <name type="common">Ectothiorhodospira halophila (strain DSM 244 / SL1)</name>
    <dbReference type="NCBI Taxonomy" id="349124"/>
    <lineage>
        <taxon>Bacteria</taxon>
        <taxon>Pseudomonadati</taxon>
        <taxon>Pseudomonadota</taxon>
        <taxon>Gammaproteobacteria</taxon>
        <taxon>Chromatiales</taxon>
        <taxon>Ectothiorhodospiraceae</taxon>
        <taxon>Halorhodospira</taxon>
    </lineage>
</organism>
<dbReference type="Gene3D" id="2.40.50.100">
    <property type="match status" value="1"/>
</dbReference>
<dbReference type="PANTHER" id="PTHR43514:SF10">
    <property type="entry name" value="MOLYBDENUM IMPORT ATP-BINDING PROTEIN MODC 2"/>
    <property type="match status" value="1"/>
</dbReference>
<name>A1WTG8_HALHL</name>
<dbReference type="RefSeq" id="WP_011813003.1">
    <property type="nucleotide sequence ID" value="NC_008789.1"/>
</dbReference>
<evidence type="ECO:0000256" key="6">
    <source>
        <dbReference type="ARBA" id="ARBA00022840"/>
    </source>
</evidence>
<dbReference type="SMART" id="SM00382">
    <property type="entry name" value="AAA"/>
    <property type="match status" value="1"/>
</dbReference>
<dbReference type="InterPro" id="IPR027417">
    <property type="entry name" value="P-loop_NTPase"/>
</dbReference>
<dbReference type="SUPFAM" id="SSF50331">
    <property type="entry name" value="MOP-like"/>
    <property type="match status" value="1"/>
</dbReference>